<protein>
    <recommendedName>
        <fullName evidence="1">DUF2007 domain-containing protein</fullName>
    </recommendedName>
</protein>
<evidence type="ECO:0000313" key="3">
    <source>
        <dbReference type="Proteomes" id="UP000028631"/>
    </source>
</evidence>
<evidence type="ECO:0000313" key="2">
    <source>
        <dbReference type="EMBL" id="KFE57694.1"/>
    </source>
</evidence>
<dbReference type="Gene3D" id="3.30.70.790">
    <property type="entry name" value="UreE, C-terminal domain"/>
    <property type="match status" value="1"/>
</dbReference>
<dbReference type="InterPro" id="IPR018551">
    <property type="entry name" value="DUF2007"/>
</dbReference>
<proteinExistence type="predicted"/>
<accession>A0A085VQI1</accession>
<comment type="caution">
    <text evidence="2">The sequence shown here is derived from an EMBL/GenBank/DDBJ whole genome shotgun (WGS) entry which is preliminary data.</text>
</comment>
<dbReference type="Proteomes" id="UP000028631">
    <property type="component" value="Unassembled WGS sequence"/>
</dbReference>
<dbReference type="PATRIC" id="fig|317.175.peg.525"/>
<dbReference type="SUPFAM" id="SSF54913">
    <property type="entry name" value="GlnB-like"/>
    <property type="match status" value="1"/>
</dbReference>
<dbReference type="EMBL" id="JPQU01000016">
    <property type="protein sequence ID" value="KFE57694.1"/>
    <property type="molecule type" value="Genomic_DNA"/>
</dbReference>
<organism evidence="2 3">
    <name type="scientific">Pseudomonas syringae</name>
    <dbReference type="NCBI Taxonomy" id="317"/>
    <lineage>
        <taxon>Bacteria</taxon>
        <taxon>Pseudomonadati</taxon>
        <taxon>Pseudomonadota</taxon>
        <taxon>Gammaproteobacteria</taxon>
        <taxon>Pseudomonadales</taxon>
        <taxon>Pseudomonadaceae</taxon>
        <taxon>Pseudomonas</taxon>
    </lineage>
</organism>
<dbReference type="RefSeq" id="WP_032625817.1">
    <property type="nucleotide sequence ID" value="NZ_JPQU01000016.1"/>
</dbReference>
<gene>
    <name evidence="2" type="ORF">IV01_02515</name>
</gene>
<dbReference type="OrthoDB" id="6197669at2"/>
<name>A0A085VQI1_PSESX</name>
<keyword evidence="3" id="KW-1185">Reference proteome</keyword>
<dbReference type="AlphaFoldDB" id="A0A085VQI1"/>
<feature type="domain" description="DUF2007" evidence="1">
    <location>
        <begin position="1"/>
        <end position="65"/>
    </location>
</feature>
<dbReference type="InterPro" id="IPR011322">
    <property type="entry name" value="N-reg_PII-like_a/b"/>
</dbReference>
<evidence type="ECO:0000259" key="1">
    <source>
        <dbReference type="Pfam" id="PF09413"/>
    </source>
</evidence>
<sequence>MQKVYEPENLMEAELLQGMLASEGIDAHVTGRHLLGGLGELPALGLLGISVGNDDVERARALITAYNAAQPFINEEPGNEPDHFPDVLVC</sequence>
<reference evidence="2 3" key="1">
    <citation type="submission" date="2014-07" db="EMBL/GenBank/DDBJ databases">
        <title>Draft Genome Sequences of Environmental Pseudomonas syringae strains.</title>
        <authorList>
            <person name="Baltrus D.A."/>
            <person name="Berge O."/>
            <person name="Morris C."/>
        </authorList>
    </citation>
    <scope>NUCLEOTIDE SEQUENCE [LARGE SCALE GENOMIC DNA]</scope>
    <source>
        <strain evidence="2 3">GAW0119</strain>
    </source>
</reference>
<dbReference type="Pfam" id="PF09413">
    <property type="entry name" value="DUF2007"/>
    <property type="match status" value="1"/>
</dbReference>